<comment type="similarity">
    <text evidence="2 12">Belongs to the amiloride-sensitive sodium channel (TC 1.A.6) family.</text>
</comment>
<evidence type="ECO:0000313" key="14">
    <source>
        <dbReference type="Proteomes" id="UP000235965"/>
    </source>
</evidence>
<dbReference type="Pfam" id="PF00858">
    <property type="entry name" value="ASC"/>
    <property type="match status" value="1"/>
</dbReference>
<dbReference type="PANTHER" id="PTHR11690">
    <property type="entry name" value="AMILORIDE-SENSITIVE SODIUM CHANNEL-RELATED"/>
    <property type="match status" value="1"/>
</dbReference>
<keyword evidence="3 12" id="KW-0813">Transport</keyword>
<comment type="subcellular location">
    <subcellularLocation>
        <location evidence="1">Membrane</location>
        <topology evidence="1">Multi-pass membrane protein</topology>
    </subcellularLocation>
</comment>
<organism evidence="13 14">
    <name type="scientific">Cryptotermes secundus</name>
    <dbReference type="NCBI Taxonomy" id="105785"/>
    <lineage>
        <taxon>Eukaryota</taxon>
        <taxon>Metazoa</taxon>
        <taxon>Ecdysozoa</taxon>
        <taxon>Arthropoda</taxon>
        <taxon>Hexapoda</taxon>
        <taxon>Insecta</taxon>
        <taxon>Pterygota</taxon>
        <taxon>Neoptera</taxon>
        <taxon>Polyneoptera</taxon>
        <taxon>Dictyoptera</taxon>
        <taxon>Blattodea</taxon>
        <taxon>Blattoidea</taxon>
        <taxon>Termitoidae</taxon>
        <taxon>Kalotermitidae</taxon>
        <taxon>Cryptotermitinae</taxon>
        <taxon>Cryptotermes</taxon>
    </lineage>
</organism>
<dbReference type="STRING" id="105785.A0A2J7REJ0"/>
<evidence type="ECO:0000256" key="1">
    <source>
        <dbReference type="ARBA" id="ARBA00004141"/>
    </source>
</evidence>
<dbReference type="OrthoDB" id="6021021at2759"/>
<keyword evidence="11 12" id="KW-0407">Ion channel</keyword>
<accession>A0A2J7REJ0</accession>
<evidence type="ECO:0000256" key="7">
    <source>
        <dbReference type="ARBA" id="ARBA00023053"/>
    </source>
</evidence>
<proteinExistence type="inferred from homology"/>
<evidence type="ECO:0000256" key="5">
    <source>
        <dbReference type="ARBA" id="ARBA00022692"/>
    </source>
</evidence>
<dbReference type="PANTHER" id="PTHR11690:SF237">
    <property type="entry name" value="PICKPOCKET 16-RELATED"/>
    <property type="match status" value="1"/>
</dbReference>
<dbReference type="GO" id="GO:0005886">
    <property type="term" value="C:plasma membrane"/>
    <property type="evidence" value="ECO:0007669"/>
    <property type="project" value="TreeGrafter"/>
</dbReference>
<evidence type="ECO:0000256" key="4">
    <source>
        <dbReference type="ARBA" id="ARBA00022461"/>
    </source>
</evidence>
<dbReference type="GO" id="GO:0015280">
    <property type="term" value="F:ligand-gated sodium channel activity"/>
    <property type="evidence" value="ECO:0007669"/>
    <property type="project" value="TreeGrafter"/>
</dbReference>
<keyword evidence="4 12" id="KW-0894">Sodium channel</keyword>
<gene>
    <name evidence="13" type="ORF">B7P43_G16957</name>
</gene>
<evidence type="ECO:0000256" key="3">
    <source>
        <dbReference type="ARBA" id="ARBA00022448"/>
    </source>
</evidence>
<keyword evidence="7" id="KW-0915">Sodium</keyword>
<keyword evidence="9" id="KW-0472">Membrane</keyword>
<evidence type="ECO:0000256" key="8">
    <source>
        <dbReference type="ARBA" id="ARBA00023065"/>
    </source>
</evidence>
<evidence type="ECO:0000256" key="9">
    <source>
        <dbReference type="ARBA" id="ARBA00023136"/>
    </source>
</evidence>
<dbReference type="Gene3D" id="2.60.470.10">
    <property type="entry name" value="Acid-sensing ion channels like domains"/>
    <property type="match status" value="1"/>
</dbReference>
<keyword evidence="10 12" id="KW-0739">Sodium transport</keyword>
<evidence type="ECO:0000256" key="2">
    <source>
        <dbReference type="ARBA" id="ARBA00007193"/>
    </source>
</evidence>
<sequence>MCEEYMTLLTHRSTQLHLNYSVVLEVLRMLPALINPRKIDLQQAHMAQDMLFRAGYNITDLMLELAPPCEEILVKCIWQDAESNCSDLFQVSKSVLGVCCSFNYHGIDEKLRIAKDEEEARIHYAYGAGRHAGLTVVLNTGQLEYFAPLDPLYGIRAVFHDPDDFPDAGLQMALIEPQRLVSVMLEAQVVESMSDVRWISVQNRQCWFDDEVAVVHTSPKYSYYNCLTECRMKAFQDKCGCIPFFYPLFNDSSHVCTLQDTECLRQYRRMTTGLHPSGRPAFGEIFSKNETEGMNCTCLPQCTDMSYSIITEIAVLEPKFVKFESVLKQVSNSSIMSVFFRDITCMKYARDAYMTWDAVFATFGGIFGLCMGGSIISIFEIIYRIFLLVIATTKTLLRRCKQKPRENIVVPWNIKALPPHHAELLFPGIRHKNI</sequence>
<reference evidence="13 14" key="1">
    <citation type="submission" date="2017-12" db="EMBL/GenBank/DDBJ databases">
        <title>Hemimetabolous genomes reveal molecular basis of termite eusociality.</title>
        <authorList>
            <person name="Harrison M.C."/>
            <person name="Jongepier E."/>
            <person name="Robertson H.M."/>
            <person name="Arning N."/>
            <person name="Bitard-Feildel T."/>
            <person name="Chao H."/>
            <person name="Childers C.P."/>
            <person name="Dinh H."/>
            <person name="Doddapaneni H."/>
            <person name="Dugan S."/>
            <person name="Gowin J."/>
            <person name="Greiner C."/>
            <person name="Han Y."/>
            <person name="Hu H."/>
            <person name="Hughes D.S.T."/>
            <person name="Huylmans A.-K."/>
            <person name="Kemena C."/>
            <person name="Kremer L.P.M."/>
            <person name="Lee S.L."/>
            <person name="Lopez-Ezquerra A."/>
            <person name="Mallet L."/>
            <person name="Monroy-Kuhn J.M."/>
            <person name="Moser A."/>
            <person name="Murali S.C."/>
            <person name="Muzny D.M."/>
            <person name="Otani S."/>
            <person name="Piulachs M.-D."/>
            <person name="Poelchau M."/>
            <person name="Qu J."/>
            <person name="Schaub F."/>
            <person name="Wada-Katsumata A."/>
            <person name="Worley K.C."/>
            <person name="Xie Q."/>
            <person name="Ylla G."/>
            <person name="Poulsen M."/>
            <person name="Gibbs R.A."/>
            <person name="Schal C."/>
            <person name="Richards S."/>
            <person name="Belles X."/>
            <person name="Korb J."/>
            <person name="Bornberg-Bauer E."/>
        </authorList>
    </citation>
    <scope>NUCLEOTIDE SEQUENCE [LARGE SCALE GENOMIC DNA]</scope>
    <source>
        <tissue evidence="13">Whole body</tissue>
    </source>
</reference>
<dbReference type="Proteomes" id="UP000235965">
    <property type="component" value="Unassembled WGS sequence"/>
</dbReference>
<keyword evidence="14" id="KW-1185">Reference proteome</keyword>
<protein>
    <recommendedName>
        <fullName evidence="15">Sodium channel protein Nach</fullName>
    </recommendedName>
</protein>
<comment type="caution">
    <text evidence="13">The sequence shown here is derived from an EMBL/GenBank/DDBJ whole genome shotgun (WGS) entry which is preliminary data.</text>
</comment>
<dbReference type="AlphaFoldDB" id="A0A2J7REJ0"/>
<dbReference type="Gene3D" id="1.10.287.770">
    <property type="entry name" value="YojJ-like"/>
    <property type="match status" value="1"/>
</dbReference>
<keyword evidence="8 12" id="KW-0406">Ion transport</keyword>
<dbReference type="EMBL" id="NEVH01004961">
    <property type="protein sequence ID" value="PNF39252.1"/>
    <property type="molecule type" value="Genomic_DNA"/>
</dbReference>
<evidence type="ECO:0000256" key="10">
    <source>
        <dbReference type="ARBA" id="ARBA00023201"/>
    </source>
</evidence>
<evidence type="ECO:0000256" key="6">
    <source>
        <dbReference type="ARBA" id="ARBA00022989"/>
    </source>
</evidence>
<evidence type="ECO:0000313" key="13">
    <source>
        <dbReference type="EMBL" id="PNF39252.1"/>
    </source>
</evidence>
<evidence type="ECO:0000256" key="12">
    <source>
        <dbReference type="RuleBase" id="RU000679"/>
    </source>
</evidence>
<name>A0A2J7REJ0_9NEOP</name>
<evidence type="ECO:0008006" key="15">
    <source>
        <dbReference type="Google" id="ProtNLM"/>
    </source>
</evidence>
<keyword evidence="6" id="KW-1133">Transmembrane helix</keyword>
<dbReference type="InParanoid" id="A0A2J7REJ0"/>
<evidence type="ECO:0000256" key="11">
    <source>
        <dbReference type="ARBA" id="ARBA00023303"/>
    </source>
</evidence>
<keyword evidence="5 12" id="KW-0812">Transmembrane</keyword>
<dbReference type="InterPro" id="IPR001873">
    <property type="entry name" value="ENaC"/>
</dbReference>